<accession>R9QT67</accession>
<gene>
    <name evidence="2" type="primary">19</name>
    <name evidence="2" type="ORF">HSTV1_19</name>
</gene>
<dbReference type="Gene3D" id="3.90.75.20">
    <property type="match status" value="1"/>
</dbReference>
<protein>
    <submittedName>
        <fullName evidence="2">HNH domain endonuclease</fullName>
    </submittedName>
</protein>
<dbReference type="EMBL" id="KC117378">
    <property type="protein sequence ID" value="AGC34564.1"/>
    <property type="molecule type" value="Genomic_DNA"/>
</dbReference>
<dbReference type="RefSeq" id="YP_008083069.1">
    <property type="nucleotide sequence ID" value="NC_021471.1"/>
</dbReference>
<feature type="domain" description="HNH nuclease" evidence="1">
    <location>
        <begin position="101"/>
        <end position="146"/>
    </location>
</feature>
<dbReference type="OrthoDB" id="25678at10239"/>
<sequence length="207" mass="24017">MTPEDRYERMTTDNPQPEDCIDYKDKETLQRLYYEEKLSTVSIADMAGTTASTVTYWMDKHGLDRRSLRDAQRKESAPYCMTGPGYMSWTCNWFENQKEVKVHRLLAVSEFGFDAVANMHIHHKNEIPWDNRPANIEVKSPKDHHRTHTVGESHPATDLTEADVLEILRLIRETDMPQTEIADRYGITDGAVSNIKHGHTWEDIPRE</sequence>
<evidence type="ECO:0000259" key="1">
    <source>
        <dbReference type="Pfam" id="PF13392"/>
    </source>
</evidence>
<organism evidence="2 3">
    <name type="scientific">Haloarcula sinaiiensis tailed virus 1</name>
    <dbReference type="NCBI Taxonomy" id="1262530"/>
    <lineage>
        <taxon>Viruses</taxon>
        <taxon>Duplodnaviria</taxon>
        <taxon>Heunggongvirae</taxon>
        <taxon>Uroviricota</taxon>
        <taxon>Caudoviricetes</taxon>
        <taxon>Kirjokansivirales</taxon>
        <taxon>Shortaselviridae</taxon>
        <taxon>Lonfivirus</taxon>
        <taxon>Lonfivirus codicilli</taxon>
        <taxon>Lonfivirus HSTV1</taxon>
    </lineage>
</organism>
<name>R9QT67_9CAUD</name>
<dbReference type="GO" id="GO:0004519">
    <property type="term" value="F:endonuclease activity"/>
    <property type="evidence" value="ECO:0007669"/>
    <property type="project" value="UniProtKB-KW"/>
</dbReference>
<evidence type="ECO:0000313" key="3">
    <source>
        <dbReference type="Proteomes" id="UP000014319"/>
    </source>
</evidence>
<keyword evidence="2" id="KW-0378">Hydrolase</keyword>
<reference evidence="2 3" key="1">
    <citation type="journal article" date="2013" name="Proc. Natl. Acad. Sci. U.S.A.">
        <title>Structure of the archaeal head-tailed virus HSTV-1 completes the HK97 fold story.</title>
        <authorList>
            <person name="Pietila M.K."/>
            <person name="Laurinmaki P."/>
            <person name="Russell D.A."/>
            <person name="Ko C.C."/>
            <person name="Jacobs-Sera D."/>
            <person name="Hendrix R.W."/>
            <person name="Bamford D.H."/>
            <person name="Butcher S.J."/>
        </authorList>
    </citation>
    <scope>NUCLEOTIDE SEQUENCE [LARGE SCALE GENOMIC DNA]</scope>
</reference>
<keyword evidence="3" id="KW-1185">Reference proteome</keyword>
<keyword evidence="2" id="KW-0255">Endonuclease</keyword>
<proteinExistence type="predicted"/>
<dbReference type="InterPro" id="IPR044925">
    <property type="entry name" value="His-Me_finger_sf"/>
</dbReference>
<dbReference type="KEGG" id="vg:16151501"/>
<dbReference type="InterPro" id="IPR003615">
    <property type="entry name" value="HNH_nuc"/>
</dbReference>
<dbReference type="SUPFAM" id="SSF54060">
    <property type="entry name" value="His-Me finger endonucleases"/>
    <property type="match status" value="1"/>
</dbReference>
<evidence type="ECO:0000313" key="2">
    <source>
        <dbReference type="EMBL" id="AGC34564.1"/>
    </source>
</evidence>
<keyword evidence="2" id="KW-0540">Nuclease</keyword>
<dbReference type="Pfam" id="PF13392">
    <property type="entry name" value="HNH_3"/>
    <property type="match status" value="1"/>
</dbReference>
<dbReference type="GeneID" id="16151501"/>
<dbReference type="Proteomes" id="UP000014319">
    <property type="component" value="Genome"/>
</dbReference>